<name>L5L5L8_PTEAL</name>
<evidence type="ECO:0000313" key="2">
    <source>
        <dbReference type="Proteomes" id="UP000010552"/>
    </source>
</evidence>
<protein>
    <submittedName>
        <fullName evidence="1">Uncharacterized protein</fullName>
    </submittedName>
</protein>
<reference evidence="2" key="1">
    <citation type="journal article" date="2013" name="Science">
        <title>Comparative analysis of bat genomes provides insight into the evolution of flight and immunity.</title>
        <authorList>
            <person name="Zhang G."/>
            <person name="Cowled C."/>
            <person name="Shi Z."/>
            <person name="Huang Z."/>
            <person name="Bishop-Lilly K.A."/>
            <person name="Fang X."/>
            <person name="Wynne J.W."/>
            <person name="Xiong Z."/>
            <person name="Baker M.L."/>
            <person name="Zhao W."/>
            <person name="Tachedjian M."/>
            <person name="Zhu Y."/>
            <person name="Zhou P."/>
            <person name="Jiang X."/>
            <person name="Ng J."/>
            <person name="Yang L."/>
            <person name="Wu L."/>
            <person name="Xiao J."/>
            <person name="Feng Y."/>
            <person name="Chen Y."/>
            <person name="Sun X."/>
            <person name="Zhang Y."/>
            <person name="Marsh G.A."/>
            <person name="Crameri G."/>
            <person name="Broder C.C."/>
            <person name="Frey K.G."/>
            <person name="Wang L.F."/>
            <person name="Wang J."/>
        </authorList>
    </citation>
    <scope>NUCLEOTIDE SEQUENCE [LARGE SCALE GENOMIC DNA]</scope>
</reference>
<organism evidence="1 2">
    <name type="scientific">Pteropus alecto</name>
    <name type="common">Black flying fox</name>
    <dbReference type="NCBI Taxonomy" id="9402"/>
    <lineage>
        <taxon>Eukaryota</taxon>
        <taxon>Metazoa</taxon>
        <taxon>Chordata</taxon>
        <taxon>Craniata</taxon>
        <taxon>Vertebrata</taxon>
        <taxon>Euteleostomi</taxon>
        <taxon>Mammalia</taxon>
        <taxon>Eutheria</taxon>
        <taxon>Laurasiatheria</taxon>
        <taxon>Chiroptera</taxon>
        <taxon>Yinpterochiroptera</taxon>
        <taxon>Pteropodoidea</taxon>
        <taxon>Pteropodidae</taxon>
        <taxon>Pteropodinae</taxon>
        <taxon>Pteropus</taxon>
    </lineage>
</organism>
<dbReference type="InParanoid" id="L5L5L8"/>
<dbReference type="Proteomes" id="UP000010552">
    <property type="component" value="Unassembled WGS sequence"/>
</dbReference>
<keyword evidence="2" id="KW-1185">Reference proteome</keyword>
<evidence type="ECO:0000313" key="1">
    <source>
        <dbReference type="EMBL" id="ELK18735.1"/>
    </source>
</evidence>
<accession>L5L5L8</accession>
<proteinExistence type="predicted"/>
<dbReference type="AlphaFoldDB" id="L5L5L8"/>
<dbReference type="EMBL" id="KB030306">
    <property type="protein sequence ID" value="ELK18735.1"/>
    <property type="molecule type" value="Genomic_DNA"/>
</dbReference>
<gene>
    <name evidence="1" type="ORF">PAL_GLEAN10006812</name>
</gene>
<sequence length="143" mass="15094">MRPDARNAERLVLSECRVEHTLSSSGEESSLTVKHLTLPAPTHARSMFCSSSAPAPGLGGRGAATFDPECRLNDGLGHCVNEGFVVSLQMTTGPQTANESTGSQPSGTTVTVHVVRCWRNRRPEWPALRLDSRSGAPGAPASG</sequence>